<dbReference type="EMBL" id="QRUP01000004">
    <property type="protein sequence ID" value="RGR75472.1"/>
    <property type="molecule type" value="Genomic_DNA"/>
</dbReference>
<evidence type="ECO:0000313" key="2">
    <source>
        <dbReference type="Proteomes" id="UP000284178"/>
    </source>
</evidence>
<accession>A0A412G469</accession>
<evidence type="ECO:0000313" key="1">
    <source>
        <dbReference type="EMBL" id="RGR75472.1"/>
    </source>
</evidence>
<organism evidence="1 2">
    <name type="scientific">Holdemania filiformis</name>
    <dbReference type="NCBI Taxonomy" id="61171"/>
    <lineage>
        <taxon>Bacteria</taxon>
        <taxon>Bacillati</taxon>
        <taxon>Bacillota</taxon>
        <taxon>Erysipelotrichia</taxon>
        <taxon>Erysipelotrichales</taxon>
        <taxon>Erysipelotrichaceae</taxon>
        <taxon>Holdemania</taxon>
    </lineage>
</organism>
<proteinExistence type="predicted"/>
<dbReference type="AlphaFoldDB" id="A0A412G469"/>
<sequence>MENETLDTALNEISLILRRCEKIQPQFAEGSAQHSLLKNRIAALQAADLLLKRERWGEHTEQGKGQPSAASDAVSQRIKNLTREDFMKALAPIQSIIHKCRAAQVKHAETSATFRRLQKQIDAMNLAETLIHKELAADNSWNEADKL</sequence>
<gene>
    <name evidence="1" type="ORF">DWY25_04345</name>
</gene>
<dbReference type="GeneID" id="83014634"/>
<dbReference type="Proteomes" id="UP000284178">
    <property type="component" value="Unassembled WGS sequence"/>
</dbReference>
<comment type="caution">
    <text evidence="1">The sequence shown here is derived from an EMBL/GenBank/DDBJ whole genome shotgun (WGS) entry which is preliminary data.</text>
</comment>
<dbReference type="RefSeq" id="WP_117894165.1">
    <property type="nucleotide sequence ID" value="NZ_CABJCV010000004.1"/>
</dbReference>
<reference evidence="1 2" key="1">
    <citation type="submission" date="2018-08" db="EMBL/GenBank/DDBJ databases">
        <title>A genome reference for cultivated species of the human gut microbiota.</title>
        <authorList>
            <person name="Zou Y."/>
            <person name="Xue W."/>
            <person name="Luo G."/>
        </authorList>
    </citation>
    <scope>NUCLEOTIDE SEQUENCE [LARGE SCALE GENOMIC DNA]</scope>
    <source>
        <strain evidence="1 2">AF24-29</strain>
    </source>
</reference>
<name>A0A412G469_9FIRM</name>
<protein>
    <submittedName>
        <fullName evidence="1">Uncharacterized protein</fullName>
    </submittedName>
</protein>
<keyword evidence="2" id="KW-1185">Reference proteome</keyword>